<dbReference type="Proteomes" id="UP001431449">
    <property type="component" value="Unassembled WGS sequence"/>
</dbReference>
<dbReference type="Gene3D" id="3.40.390.10">
    <property type="entry name" value="Collagenase (Catalytic Domain)"/>
    <property type="match status" value="1"/>
</dbReference>
<name>A0ABT0GK37_9GAMM</name>
<gene>
    <name evidence="2" type="ORF">M0G41_14640</name>
</gene>
<evidence type="ECO:0000313" key="2">
    <source>
        <dbReference type="EMBL" id="MCK7594904.1"/>
    </source>
</evidence>
<protein>
    <submittedName>
        <fullName evidence="2">M12 family metallo-peptidase</fullName>
    </submittedName>
</protein>
<reference evidence="2" key="1">
    <citation type="submission" date="2022-04" db="EMBL/GenBank/DDBJ databases">
        <title>Lysobacter sp. CAU 1642 isolated from sea sand.</title>
        <authorList>
            <person name="Kim W."/>
        </authorList>
    </citation>
    <scope>NUCLEOTIDE SEQUENCE</scope>
    <source>
        <strain evidence="2">CAU 1642</strain>
    </source>
</reference>
<dbReference type="Pfam" id="PF13688">
    <property type="entry name" value="Reprolysin_5"/>
    <property type="match status" value="1"/>
</dbReference>
<dbReference type="RefSeq" id="WP_248210591.1">
    <property type="nucleotide sequence ID" value="NZ_JALNMH010000012.1"/>
</dbReference>
<dbReference type="SUPFAM" id="SSF55486">
    <property type="entry name" value="Metalloproteases ('zincins'), catalytic domain"/>
    <property type="match status" value="1"/>
</dbReference>
<evidence type="ECO:0000313" key="3">
    <source>
        <dbReference type="Proteomes" id="UP001431449"/>
    </source>
</evidence>
<dbReference type="PANTHER" id="PTHR11905:SF159">
    <property type="entry name" value="ADAM METALLOPROTEASE"/>
    <property type="match status" value="1"/>
</dbReference>
<dbReference type="PROSITE" id="PS50215">
    <property type="entry name" value="ADAM_MEPRO"/>
    <property type="match status" value="1"/>
</dbReference>
<proteinExistence type="predicted"/>
<feature type="domain" description="Peptidase M12B" evidence="1">
    <location>
        <begin position="186"/>
        <end position="366"/>
    </location>
</feature>
<dbReference type="PANTHER" id="PTHR11905">
    <property type="entry name" value="ADAM A DISINTEGRIN AND METALLOPROTEASE DOMAIN"/>
    <property type="match status" value="1"/>
</dbReference>
<sequence>MVPLIVSKRAFWAWILAALPLSAAIGGEILVLHTLPAEPRPIAAGKSGAALLELALPGRSVVFELEPNRTLLGHMPADFRKRLEWSQVELFEGRVADVPGSWVRLNRQGRTWQGAWFDGKTVHFLDPAAAAKSIGSVPDGAGHVIYRMDDLVIEGLAHDSLPARSSYQSFIKDIGEYLPQAKATLRELNLTVVTDTEFTTLHGSNRDSIVAGRLNVVDGFYRAQLSVQIRLGTLRHLTDNGPLTMTLASGGSGEPTLISTFRSYMSGGAGNSIPKGGLNHLFSGKDFDGSTAGVAYVGVLCSSSFGYAINQVRSGSASTAVIIAHEMGHNFGANHDGGTSSCASGTWIMSPSVNGGLNQFSQCSLDAMLPRAASASCLTAVTTGSGIYANGFEG</sequence>
<organism evidence="2 3">
    <name type="scientific">Pseudomarimonas salicorniae</name>
    <dbReference type="NCBI Taxonomy" id="2933270"/>
    <lineage>
        <taxon>Bacteria</taxon>
        <taxon>Pseudomonadati</taxon>
        <taxon>Pseudomonadota</taxon>
        <taxon>Gammaproteobacteria</taxon>
        <taxon>Lysobacterales</taxon>
        <taxon>Lysobacteraceae</taxon>
        <taxon>Pseudomarimonas</taxon>
    </lineage>
</organism>
<dbReference type="EMBL" id="JALNMH010000012">
    <property type="protein sequence ID" value="MCK7594904.1"/>
    <property type="molecule type" value="Genomic_DNA"/>
</dbReference>
<evidence type="ECO:0000259" key="1">
    <source>
        <dbReference type="PROSITE" id="PS50215"/>
    </source>
</evidence>
<keyword evidence="3" id="KW-1185">Reference proteome</keyword>
<comment type="caution">
    <text evidence="2">The sequence shown here is derived from an EMBL/GenBank/DDBJ whole genome shotgun (WGS) entry which is preliminary data.</text>
</comment>
<dbReference type="InterPro" id="IPR001590">
    <property type="entry name" value="Peptidase_M12B"/>
</dbReference>
<accession>A0ABT0GK37</accession>
<dbReference type="InterPro" id="IPR024079">
    <property type="entry name" value="MetalloPept_cat_dom_sf"/>
</dbReference>